<dbReference type="EMBL" id="DS572706">
    <property type="protein sequence ID" value="EGY14795.1"/>
    <property type="molecule type" value="Genomic_DNA"/>
</dbReference>
<dbReference type="PROSITE" id="PS50005">
    <property type="entry name" value="TPR"/>
    <property type="match status" value="1"/>
</dbReference>
<protein>
    <recommendedName>
        <fullName evidence="5">Transcription factor tau subunit sfc4</fullName>
    </recommendedName>
</protein>
<dbReference type="eggNOG" id="KOG2076">
    <property type="taxonomic scope" value="Eukaryota"/>
</dbReference>
<dbReference type="PANTHER" id="PTHR23082">
    <property type="entry name" value="TRANSCRIPTION INITIATION FACTOR IIIC TFIIIC , POLYPEPTIDE 3-RELATED"/>
    <property type="match status" value="1"/>
</dbReference>
<dbReference type="InterPro" id="IPR011990">
    <property type="entry name" value="TPR-like_helical_dom_sf"/>
</dbReference>
<dbReference type="SUPFAM" id="SSF48452">
    <property type="entry name" value="TPR-like"/>
    <property type="match status" value="1"/>
</dbReference>
<dbReference type="InParanoid" id="G2X727"/>
<keyword evidence="4" id="KW-1185">Reference proteome</keyword>
<accession>G2X727</accession>
<keyword evidence="1" id="KW-0802">TPR repeat</keyword>
<evidence type="ECO:0000313" key="4">
    <source>
        <dbReference type="Proteomes" id="UP000001611"/>
    </source>
</evidence>
<dbReference type="GO" id="GO:0006383">
    <property type="term" value="P:transcription by RNA polymerase III"/>
    <property type="evidence" value="ECO:0007669"/>
    <property type="project" value="InterPro"/>
</dbReference>
<dbReference type="InterPro" id="IPR039340">
    <property type="entry name" value="Tfc4/TFIIIC-102/Sfc4"/>
</dbReference>
<dbReference type="GO" id="GO:0000127">
    <property type="term" value="C:transcription factor TFIIIC complex"/>
    <property type="evidence" value="ECO:0007669"/>
    <property type="project" value="TreeGrafter"/>
</dbReference>
<feature type="region of interest" description="Disordered" evidence="2">
    <location>
        <begin position="513"/>
        <end position="562"/>
    </location>
</feature>
<evidence type="ECO:0000256" key="2">
    <source>
        <dbReference type="SAM" id="MobiDB-lite"/>
    </source>
</evidence>
<evidence type="ECO:0000313" key="3">
    <source>
        <dbReference type="EMBL" id="EGY14795.1"/>
    </source>
</evidence>
<dbReference type="InterPro" id="IPR019734">
    <property type="entry name" value="TPR_rpt"/>
</dbReference>
<dbReference type="RefSeq" id="XP_009656958.1">
    <property type="nucleotide sequence ID" value="XM_009658663.1"/>
</dbReference>
<dbReference type="Gene3D" id="1.25.40.10">
    <property type="entry name" value="Tetratricopeptide repeat domain"/>
    <property type="match status" value="2"/>
</dbReference>
<feature type="region of interest" description="Disordered" evidence="2">
    <location>
        <begin position="47"/>
        <end position="77"/>
    </location>
</feature>
<gene>
    <name evidence="3" type="ORF">VDAG_06285</name>
</gene>
<dbReference type="FunCoup" id="G2X727">
    <property type="interactions" value="1052"/>
</dbReference>
<dbReference type="SMART" id="SM00028">
    <property type="entry name" value="TPR"/>
    <property type="match status" value="5"/>
</dbReference>
<dbReference type="Proteomes" id="UP000001611">
    <property type="component" value="Unassembled WGS sequence"/>
</dbReference>
<sequence length="971" mass="109725">MDLIGRGLGLNDQLQEDAISDADSDELELRLENARFEQSVQAFLASYRDPDEDESSSRTKRGKSTVGRHSRTNRKELEPRADIKLRLAEVNRTFLNGDYPEAERRIHEIIRINAETYQAWMTLATICEEQGRDSDALTAKLYASHLRPKDASGWLSCAALALGMAGDDDDSPALKTAGTCFASAVLAQPTNIEARLGRAEVNHRRGHLTKAIREYSIVLDRFPHDISLVRKLAEACEASRSPEHVQRAVDAYQAYFAYLQQKPCDSESAIFWGDVSIYAELLACLGDFAQAVKQISSLSRWLLSRHDDAFWLCWDKDDREWDHESTRREQIPGFDTSTYELHLYGSGLPLELRARLGLYRLKMGDQEESSRHLLWLDPTESATASAVDDFPGLIRDIADALNSSGDALRALDYYELLRNSVYGQDPDLLLDLGRCHLTKGDTGAAEDCFLLTIQVDDSNIDARIELAKIYEDAREDEEALILVTEAIALQGAGEHAYRAVRGKTDAYAADADATTKNRKRPHGHNPAPGSVVRPRYRPKRLVAPDQRRREERDRADELSRRHKEVRDLKRGIQEGNRGLIPIWMAAAKDLVDDFRSFRKFYTWDKYVKYLGASEGIVFNAPMETQYGTGTSELHELAERLSRNVAPSQGDDGRVHVPSDDDGHRGIPFGEWLELFLDFAISLALEGHGHEAYQVCEAARDSIVFVNSKDFMFLIHVAWAACAIYLGDEEMCVAMARFFTKVQQLDSDSYRMFAALCRLCQSPASWYNSGPVQKYILRQIRLIDATQLRSTQPGTQVTIPVDNSTAQGQTRNLDVCLLTLYGHILFTSTSYTYALNYFLRARSLDPMNPMINLSVGLGYIHHGLKRQSENRQYLIMQGLACLFEYADCRMNGSDSQRREALFTVARSFHMLGLHHLAHCWYQRVIDDQSIHPAVAPGDRDTIINAAFNQYIILITSEENTYLEASLLHRLVL</sequence>
<feature type="compositionally biased region" description="Basic and acidic residues" evidence="2">
    <location>
        <begin position="545"/>
        <end position="562"/>
    </location>
</feature>
<reference evidence="3 4" key="1">
    <citation type="submission" date="2008-03" db="EMBL/GenBank/DDBJ databases">
        <title>The Genome Sequence of Verticillium dahliae VdLs.17.</title>
        <authorList>
            <consortium name="The Broad Institute Genome Sequencing Platform"/>
            <person name="Ma L.-J.J."/>
            <person name="Klosterman S.J."/>
            <person name="Subbarao K."/>
            <person name="Dobinson K."/>
            <person name="Veronese P."/>
            <person name="Kang S."/>
            <person name="Gold S.E."/>
            <person name="Young S."/>
            <person name="Jaffe D."/>
            <person name="Gnerre S."/>
            <person name="Berlin A."/>
            <person name="Heiman D."/>
            <person name="Hepburn T."/>
            <person name="Sykes S."/>
            <person name="Alvarado L."/>
            <person name="Kodira C.D."/>
            <person name="Lander E."/>
            <person name="Galagan J."/>
            <person name="Nusbaum C."/>
            <person name="Birren B."/>
        </authorList>
    </citation>
    <scope>NUCLEOTIDE SEQUENCE [LARGE SCALE GENOMIC DNA]</scope>
    <source>
        <strain evidence="4">VdLs.17 / ATCC MYA-4575 / FGSC 10137</strain>
    </source>
</reference>
<dbReference type="KEGG" id="vda:VDAG_06285"/>
<feature type="repeat" description="TPR" evidence="1">
    <location>
        <begin position="814"/>
        <end position="847"/>
    </location>
</feature>
<proteinExistence type="predicted"/>
<dbReference type="HOGENOM" id="CLU_002391_0_1_1"/>
<reference evidence="4" key="2">
    <citation type="journal article" date="2011" name="PLoS Pathog.">
        <title>Comparative genomics yields insights into niche adaptation of plant vascular wilt pathogens.</title>
        <authorList>
            <person name="Klosterman S.J."/>
            <person name="Subbarao K.V."/>
            <person name="Kang S."/>
            <person name="Veronese P."/>
            <person name="Gold S.E."/>
            <person name="Thomma B.P.H.J."/>
            <person name="Chen Z."/>
            <person name="Henrissat B."/>
            <person name="Lee Y.-H."/>
            <person name="Park J."/>
            <person name="Garcia-Pedrajas M.D."/>
            <person name="Barbara D.J."/>
            <person name="Anchieta A."/>
            <person name="de Jonge R."/>
            <person name="Santhanam P."/>
            <person name="Maruthachalam K."/>
            <person name="Atallah Z."/>
            <person name="Amyotte S.G."/>
            <person name="Paz Z."/>
            <person name="Inderbitzin P."/>
            <person name="Hayes R.J."/>
            <person name="Heiman D.I."/>
            <person name="Young S."/>
            <person name="Zeng Q."/>
            <person name="Engels R."/>
            <person name="Galagan J."/>
            <person name="Cuomo C.A."/>
            <person name="Dobinson K.F."/>
            <person name="Ma L.-J."/>
        </authorList>
    </citation>
    <scope>NUCLEOTIDE SEQUENCE [LARGE SCALE GENOMIC DNA]</scope>
    <source>
        <strain evidence="4">VdLs.17 / ATCC MYA-4575 / FGSC 10137</strain>
    </source>
</reference>
<dbReference type="GeneID" id="20707748"/>
<name>G2X727_VERDV</name>
<organism evidence="3 4">
    <name type="scientific">Verticillium dahliae (strain VdLs.17 / ATCC MYA-4575 / FGSC 10137)</name>
    <name type="common">Verticillium wilt</name>
    <dbReference type="NCBI Taxonomy" id="498257"/>
    <lineage>
        <taxon>Eukaryota</taxon>
        <taxon>Fungi</taxon>
        <taxon>Dikarya</taxon>
        <taxon>Ascomycota</taxon>
        <taxon>Pezizomycotina</taxon>
        <taxon>Sordariomycetes</taxon>
        <taxon>Hypocreomycetidae</taxon>
        <taxon>Glomerellales</taxon>
        <taxon>Plectosphaerellaceae</taxon>
        <taxon>Verticillium</taxon>
    </lineage>
</organism>
<feature type="compositionally biased region" description="Basic residues" evidence="2">
    <location>
        <begin position="58"/>
        <end position="72"/>
    </location>
</feature>
<dbReference type="OMA" id="SSPNMKF"/>
<dbReference type="Pfam" id="PF13432">
    <property type="entry name" value="TPR_16"/>
    <property type="match status" value="1"/>
</dbReference>
<dbReference type="OrthoDB" id="9991317at2759"/>
<dbReference type="STRING" id="498257.G2X727"/>
<evidence type="ECO:0000256" key="1">
    <source>
        <dbReference type="PROSITE-ProRule" id="PRU00339"/>
    </source>
</evidence>
<dbReference type="AlphaFoldDB" id="G2X727"/>
<evidence type="ECO:0008006" key="5">
    <source>
        <dbReference type="Google" id="ProtNLM"/>
    </source>
</evidence>
<dbReference type="PANTHER" id="PTHR23082:SF0">
    <property type="entry name" value="GENERAL TRANSCRIPTION FACTOR 3C POLYPEPTIDE 3"/>
    <property type="match status" value="1"/>
</dbReference>